<dbReference type="AlphaFoldDB" id="A0A0C7P103"/>
<dbReference type="InterPro" id="IPR036866">
    <property type="entry name" value="RibonucZ/Hydroxyglut_hydro"/>
</dbReference>
<dbReference type="InterPro" id="IPR001279">
    <property type="entry name" value="Metallo-B-lactamas"/>
</dbReference>
<organism evidence="2 3">
    <name type="scientific">Defluviitoga tunisiensis</name>
    <dbReference type="NCBI Taxonomy" id="1006576"/>
    <lineage>
        <taxon>Bacteria</taxon>
        <taxon>Thermotogati</taxon>
        <taxon>Thermotogota</taxon>
        <taxon>Thermotogae</taxon>
        <taxon>Petrotogales</taxon>
        <taxon>Petrotogaceae</taxon>
        <taxon>Defluviitoga</taxon>
    </lineage>
</organism>
<sequence length="275" mass="32327">MEFIIKSKALYTTWVFYKPQRLLFDAGEGVSSELGNKIYGIEKIILTHSHVDHIAGLWGIINTRNNAMGSRNKKLEIYYPKGSTNIIEYLEFIKKMNKGLRYRLETHELNLTDTINLDNKRFLKPFKTRHTPGEVSFGYQILEKRKRLKSMYRDYPQDVIKDLIVNQKKDILEEYVANILTITGDALPIPPEFAKNCETLIHECTFFEESDRKIRNHTSLPELKKLVKATFPKRLIVYHVSSRYNRQINKVKNELRLEFPDIDIEIVHPEKVTKI</sequence>
<dbReference type="Gene3D" id="3.60.15.10">
    <property type="entry name" value="Ribonuclease Z/Hydroxyacylglutathione hydrolase-like"/>
    <property type="match status" value="1"/>
</dbReference>
<dbReference type="EMBL" id="LN824141">
    <property type="protein sequence ID" value="CEP77925.1"/>
    <property type="molecule type" value="Genomic_DNA"/>
</dbReference>
<protein>
    <submittedName>
        <fullName evidence="2">Ribonuclease Z</fullName>
        <ecNumber evidence="2">3.1.26.11</ecNumber>
    </submittedName>
</protein>
<dbReference type="KEGG" id="dtn:DTL3_0608"/>
<accession>A0A0C7P103</accession>
<dbReference type="PANTHER" id="PTHR46504:SF2">
    <property type="entry name" value="TRNASE Z TRZ1"/>
    <property type="match status" value="1"/>
</dbReference>
<dbReference type="Proteomes" id="UP000032809">
    <property type="component" value="Chromosome I"/>
</dbReference>
<reference evidence="3" key="1">
    <citation type="submission" date="2014-11" db="EMBL/GenBank/DDBJ databases">
        <authorList>
            <person name="Wibberg D."/>
        </authorList>
    </citation>
    <scope>NUCLEOTIDE SEQUENCE [LARGE SCALE GENOMIC DNA]</scope>
    <source>
        <strain evidence="3">L3</strain>
    </source>
</reference>
<keyword evidence="2" id="KW-0378">Hydrolase</keyword>
<keyword evidence="3" id="KW-1185">Reference proteome</keyword>
<gene>
    <name evidence="2" type="ORF">DTL3_0608</name>
</gene>
<dbReference type="RefSeq" id="WP_045087469.1">
    <property type="nucleotide sequence ID" value="NZ_LN824141.1"/>
</dbReference>
<dbReference type="HOGENOM" id="CLU_1000640_0_0_0"/>
<dbReference type="EC" id="3.1.26.11" evidence="2"/>
<dbReference type="SUPFAM" id="SSF56281">
    <property type="entry name" value="Metallo-hydrolase/oxidoreductase"/>
    <property type="match status" value="1"/>
</dbReference>
<dbReference type="GO" id="GO:0042781">
    <property type="term" value="F:3'-tRNA processing endoribonuclease activity"/>
    <property type="evidence" value="ECO:0007669"/>
    <property type="project" value="UniProtKB-EC"/>
</dbReference>
<dbReference type="PANTHER" id="PTHR46504">
    <property type="entry name" value="TRNASE Z TRZ1"/>
    <property type="match status" value="1"/>
</dbReference>
<evidence type="ECO:0000313" key="2">
    <source>
        <dbReference type="EMBL" id="CEP77925.1"/>
    </source>
</evidence>
<dbReference type="PATRIC" id="fig|1006576.9.peg.594"/>
<feature type="domain" description="Metallo-beta-lactamase" evidence="1">
    <location>
        <begin position="21"/>
        <end position="147"/>
    </location>
</feature>
<dbReference type="STRING" id="1006576.DTL3_0608"/>
<name>A0A0C7P103_DEFTU</name>
<proteinExistence type="predicted"/>
<evidence type="ECO:0000259" key="1">
    <source>
        <dbReference type="Pfam" id="PF12706"/>
    </source>
</evidence>
<dbReference type="Pfam" id="PF12706">
    <property type="entry name" value="Lactamase_B_2"/>
    <property type="match status" value="1"/>
</dbReference>
<dbReference type="OrthoDB" id="9800940at2"/>
<evidence type="ECO:0000313" key="3">
    <source>
        <dbReference type="Proteomes" id="UP000032809"/>
    </source>
</evidence>